<dbReference type="SUPFAM" id="SSF50630">
    <property type="entry name" value="Acid proteases"/>
    <property type="match status" value="1"/>
</dbReference>
<evidence type="ECO:0000313" key="5">
    <source>
        <dbReference type="Proteomes" id="UP000245884"/>
    </source>
</evidence>
<keyword evidence="4" id="KW-0645">Protease</keyword>
<dbReference type="InterPro" id="IPR033121">
    <property type="entry name" value="PEPTIDASE_A1"/>
</dbReference>
<evidence type="ECO:0000259" key="3">
    <source>
        <dbReference type="PROSITE" id="PS51767"/>
    </source>
</evidence>
<dbReference type="GO" id="GO:0006508">
    <property type="term" value="P:proteolysis"/>
    <property type="evidence" value="ECO:0007669"/>
    <property type="project" value="UniProtKB-KW"/>
</dbReference>
<comment type="similarity">
    <text evidence="1">Belongs to the peptidase A1 family.</text>
</comment>
<dbReference type="InterPro" id="IPR021109">
    <property type="entry name" value="Peptidase_aspartic_dom_sf"/>
</dbReference>
<name>A0A316UPA4_9BASI</name>
<feature type="domain" description="Peptidase A1" evidence="3">
    <location>
        <begin position="101"/>
        <end position="386"/>
    </location>
</feature>
<dbReference type="AlphaFoldDB" id="A0A316UPA4"/>
<accession>A0A316UPA4</accession>
<dbReference type="GeneID" id="37030208"/>
<sequence length="389" mass="41657">MQLSLTFVTGLIAAGLALAAPAPTGSDDAMLRVPLTKRRIDLFVSDDSDLIDDDKVSIHIKKLRNKYSHTLENLALHENNEQKRAISNIPLEPQGPTASFYSGNVQFGGQTLNIDFDTGSSDVTLNKGAWKPTTNSVRTGKRFQNVYGTATNRKVVEGEVYQDSFASGNVKASKASIGLITGSDNIIDGADGLVGLAYPSISNYGSALPPLFDSLMQQNAVTNKVFGFSLGPQGSELTLGGIDSSKYSGQITYTPVTKQAYWEVDASVNGQRFSSLIDTGTTLVVAPTQQAISFFRRIGATPTQARSGDIYGVVPCNQVPKITFTYGGKQIAMEGDSSVFGRVDSSRCALSIIGADFGQQAWITGDSLLVNTYTVFDRAQNRVGFATKK</sequence>
<protein>
    <submittedName>
        <fullName evidence="4">Acid protease</fullName>
    </submittedName>
</protein>
<dbReference type="OrthoDB" id="15189at2759"/>
<dbReference type="Gene3D" id="2.40.70.10">
    <property type="entry name" value="Acid Proteases"/>
    <property type="match status" value="2"/>
</dbReference>
<evidence type="ECO:0000256" key="1">
    <source>
        <dbReference type="ARBA" id="ARBA00007447"/>
    </source>
</evidence>
<dbReference type="PRINTS" id="PR00792">
    <property type="entry name" value="PEPSIN"/>
</dbReference>
<keyword evidence="4" id="KW-0378">Hydrolase</keyword>
<dbReference type="EMBL" id="KZ819672">
    <property type="protein sequence ID" value="PWN26181.1"/>
    <property type="molecule type" value="Genomic_DNA"/>
</dbReference>
<dbReference type="Proteomes" id="UP000245884">
    <property type="component" value="Unassembled WGS sequence"/>
</dbReference>
<organism evidence="4 5">
    <name type="scientific">Jaminaea rosea</name>
    <dbReference type="NCBI Taxonomy" id="1569628"/>
    <lineage>
        <taxon>Eukaryota</taxon>
        <taxon>Fungi</taxon>
        <taxon>Dikarya</taxon>
        <taxon>Basidiomycota</taxon>
        <taxon>Ustilaginomycotina</taxon>
        <taxon>Exobasidiomycetes</taxon>
        <taxon>Microstromatales</taxon>
        <taxon>Microstromatales incertae sedis</taxon>
        <taxon>Jaminaea</taxon>
    </lineage>
</organism>
<dbReference type="PANTHER" id="PTHR47966:SF57">
    <property type="entry name" value="PEPTIDASE A1 DOMAIN-CONTAINING PROTEIN"/>
    <property type="match status" value="1"/>
</dbReference>
<keyword evidence="5" id="KW-1185">Reference proteome</keyword>
<dbReference type="InterPro" id="IPR034164">
    <property type="entry name" value="Pepsin-like_dom"/>
</dbReference>
<feature type="signal peptide" evidence="2">
    <location>
        <begin position="1"/>
        <end position="19"/>
    </location>
</feature>
<evidence type="ECO:0000313" key="4">
    <source>
        <dbReference type="EMBL" id="PWN26181.1"/>
    </source>
</evidence>
<dbReference type="RefSeq" id="XP_025360793.1">
    <property type="nucleotide sequence ID" value="XM_025508385.1"/>
</dbReference>
<dbReference type="GO" id="GO:0004190">
    <property type="term" value="F:aspartic-type endopeptidase activity"/>
    <property type="evidence" value="ECO:0007669"/>
    <property type="project" value="InterPro"/>
</dbReference>
<evidence type="ECO:0000256" key="2">
    <source>
        <dbReference type="SAM" id="SignalP"/>
    </source>
</evidence>
<dbReference type="Pfam" id="PF00026">
    <property type="entry name" value="Asp"/>
    <property type="match status" value="1"/>
</dbReference>
<proteinExistence type="inferred from homology"/>
<reference evidence="4 5" key="1">
    <citation type="journal article" date="2018" name="Mol. Biol. Evol.">
        <title>Broad Genomic Sampling Reveals a Smut Pathogenic Ancestry of the Fungal Clade Ustilaginomycotina.</title>
        <authorList>
            <person name="Kijpornyongpan T."/>
            <person name="Mondo S.J."/>
            <person name="Barry K."/>
            <person name="Sandor L."/>
            <person name="Lee J."/>
            <person name="Lipzen A."/>
            <person name="Pangilinan J."/>
            <person name="LaButti K."/>
            <person name="Hainaut M."/>
            <person name="Henrissat B."/>
            <person name="Grigoriev I.V."/>
            <person name="Spatafora J.W."/>
            <person name="Aime M.C."/>
        </authorList>
    </citation>
    <scope>NUCLEOTIDE SEQUENCE [LARGE SCALE GENOMIC DNA]</scope>
    <source>
        <strain evidence="4 5">MCA 5214</strain>
    </source>
</reference>
<dbReference type="InterPro" id="IPR001461">
    <property type="entry name" value="Aspartic_peptidase_A1"/>
</dbReference>
<gene>
    <name evidence="4" type="ORF">BDZ90DRAFT_261509</name>
</gene>
<feature type="chain" id="PRO_5016240431" evidence="2">
    <location>
        <begin position="20"/>
        <end position="389"/>
    </location>
</feature>
<dbReference type="PROSITE" id="PS51767">
    <property type="entry name" value="PEPTIDASE_A1"/>
    <property type="match status" value="1"/>
</dbReference>
<dbReference type="STRING" id="1569628.A0A316UPA4"/>
<dbReference type="PANTHER" id="PTHR47966">
    <property type="entry name" value="BETA-SITE APP-CLEAVING ENZYME, ISOFORM A-RELATED"/>
    <property type="match status" value="1"/>
</dbReference>
<keyword evidence="2" id="KW-0732">Signal</keyword>
<dbReference type="CDD" id="cd05471">
    <property type="entry name" value="pepsin_like"/>
    <property type="match status" value="1"/>
</dbReference>